<protein>
    <recommendedName>
        <fullName evidence="2">histidine kinase</fullName>
        <ecNumber evidence="2">2.7.13.3</ecNumber>
    </recommendedName>
</protein>
<evidence type="ECO:0000256" key="2">
    <source>
        <dbReference type="ARBA" id="ARBA00012438"/>
    </source>
</evidence>
<dbReference type="RefSeq" id="WP_252951250.1">
    <property type="nucleotide sequence ID" value="NZ_JAFIRR010000005.1"/>
</dbReference>
<dbReference type="SUPFAM" id="SSF52172">
    <property type="entry name" value="CheY-like"/>
    <property type="match status" value="1"/>
</dbReference>
<dbReference type="InterPro" id="IPR005467">
    <property type="entry name" value="His_kinase_dom"/>
</dbReference>
<keyword evidence="5" id="KW-0175">Coiled coil</keyword>
<proteinExistence type="predicted"/>
<evidence type="ECO:0000259" key="7">
    <source>
        <dbReference type="PROSITE" id="PS50109"/>
    </source>
</evidence>
<name>A0ABT1CYC8_9PROT</name>
<dbReference type="Gene3D" id="1.10.287.130">
    <property type="match status" value="1"/>
</dbReference>
<feature type="modified residue" description="4-aspartylphosphate" evidence="4">
    <location>
        <position position="712"/>
    </location>
</feature>
<dbReference type="EC" id="2.7.13.3" evidence="2"/>
<dbReference type="SUPFAM" id="SSF55874">
    <property type="entry name" value="ATPase domain of HSP90 chaperone/DNA topoisomerase II/histidine kinase"/>
    <property type="match status" value="1"/>
</dbReference>
<dbReference type="Gene3D" id="3.30.565.10">
    <property type="entry name" value="Histidine kinase-like ATPase, C-terminal domain"/>
    <property type="match status" value="1"/>
</dbReference>
<dbReference type="Pfam" id="PF00072">
    <property type="entry name" value="Response_reg"/>
    <property type="match status" value="1"/>
</dbReference>
<comment type="catalytic activity">
    <reaction evidence="1">
        <text>ATP + protein L-histidine = ADP + protein N-phospho-L-histidine.</text>
        <dbReference type="EC" id="2.7.13.3"/>
    </reaction>
</comment>
<dbReference type="InterPro" id="IPR004358">
    <property type="entry name" value="Sig_transdc_His_kin-like_C"/>
</dbReference>
<keyword evidence="3 4" id="KW-0597">Phosphoprotein</keyword>
<feature type="domain" description="Histidine kinase" evidence="7">
    <location>
        <begin position="416"/>
        <end position="640"/>
    </location>
</feature>
<feature type="coiled-coil region" evidence="5">
    <location>
        <begin position="362"/>
        <end position="407"/>
    </location>
</feature>
<organism evidence="9 10">
    <name type="scientific">Siccirubricoccus soli</name>
    <dbReference type="NCBI Taxonomy" id="2899147"/>
    <lineage>
        <taxon>Bacteria</taxon>
        <taxon>Pseudomonadati</taxon>
        <taxon>Pseudomonadota</taxon>
        <taxon>Alphaproteobacteria</taxon>
        <taxon>Acetobacterales</taxon>
        <taxon>Roseomonadaceae</taxon>
        <taxon>Siccirubricoccus</taxon>
    </lineage>
</organism>
<dbReference type="PRINTS" id="PR00344">
    <property type="entry name" value="BCTRLSENSOR"/>
</dbReference>
<gene>
    <name evidence="9" type="ORF">JYK14_00505</name>
</gene>
<evidence type="ECO:0000256" key="1">
    <source>
        <dbReference type="ARBA" id="ARBA00000085"/>
    </source>
</evidence>
<dbReference type="PANTHER" id="PTHR43065">
    <property type="entry name" value="SENSOR HISTIDINE KINASE"/>
    <property type="match status" value="1"/>
</dbReference>
<sequence>MDRSDMGAAAPSKPGRAARFTLPIWTHLAVFALSVVLPLWCLLGFVAWNSVQQARSEYQRQTRLVARNLALELDRELAGFGGILRALATSPALQASDFAQFHRQAVQVVPAGSAIVLRNRAGQQLASTRFPAGAPLPLTSNPGVLAADRCVFQTGALCVSDLFVSASDPQPYVLLDAPVLREGEVEYALSIAIRAEHLAALLSRHQTPSGWAVSVLDRQDRVVARVPDHERFVGHLANAALRANADRLEGSLRSVNIAGVPVWGAYVRLPNWGWRVAIGVPESALGAPLRRSAALLGALGLLAVGASVTAALLYGRWLAHSIQGLSRIARVVGAAPAMPRLATSIRELDEVSASLAEAGTRLQASILARDQAKASLQRLNEELQARVEEAVQAREEAQSRLAQAQRMEALGQLAGGIAHDFNNVLQAVQGGARLIEGHAADAGRVRRLAAMIVDAAARGAAITRRLLAFARRADLRAEAIDVPELLLAMREILQHTLGAGIDVRVQIAPGVPPLFVDKGQLETVLVNLATNARDAMAGAGVLTLSAIHEAVETPAGSPGPIRVQPGSYVRLAIADTGAGMDMATLARATEPFFTTKPHGQGTGLGLAMARGFAEQSGGALQIDSAPGSGTTIRLWLPAAAAPPSREAPPAVGPVPGAGSRRRILLVDDEALVRALTAEGLEASGFTILAAGSGKEALELLDAGTELDLMIADLSMPGLDGIALIQQAQRRRPGLPAILLTGFATDMAELAVGGALSGRFTLLRKPIDAQQLAERAAAQLQAVKPAGRSGTG</sequence>
<dbReference type="InterPro" id="IPR036890">
    <property type="entry name" value="HATPase_C_sf"/>
</dbReference>
<feature type="transmembrane region" description="Helical" evidence="6">
    <location>
        <begin position="293"/>
        <end position="317"/>
    </location>
</feature>
<evidence type="ECO:0000256" key="3">
    <source>
        <dbReference type="ARBA" id="ARBA00022553"/>
    </source>
</evidence>
<feature type="transmembrane region" description="Helical" evidence="6">
    <location>
        <begin position="24"/>
        <end position="48"/>
    </location>
</feature>
<dbReference type="CDD" id="cd18774">
    <property type="entry name" value="PDC2_HK_sensor"/>
    <property type="match status" value="1"/>
</dbReference>
<evidence type="ECO:0000313" key="10">
    <source>
        <dbReference type="Proteomes" id="UP001523392"/>
    </source>
</evidence>
<evidence type="ECO:0000259" key="8">
    <source>
        <dbReference type="PROSITE" id="PS50110"/>
    </source>
</evidence>
<evidence type="ECO:0000256" key="6">
    <source>
        <dbReference type="SAM" id="Phobius"/>
    </source>
</evidence>
<dbReference type="InterPro" id="IPR001789">
    <property type="entry name" value="Sig_transdc_resp-reg_receiver"/>
</dbReference>
<evidence type="ECO:0000256" key="5">
    <source>
        <dbReference type="SAM" id="Coils"/>
    </source>
</evidence>
<evidence type="ECO:0000313" key="9">
    <source>
        <dbReference type="EMBL" id="MCO6414661.1"/>
    </source>
</evidence>
<dbReference type="Pfam" id="PF02518">
    <property type="entry name" value="HATPase_c"/>
    <property type="match status" value="1"/>
</dbReference>
<dbReference type="EMBL" id="JAFIRR010000005">
    <property type="protein sequence ID" value="MCO6414661.1"/>
    <property type="molecule type" value="Genomic_DNA"/>
</dbReference>
<dbReference type="InterPro" id="IPR003661">
    <property type="entry name" value="HisK_dim/P_dom"/>
</dbReference>
<keyword evidence="6" id="KW-1133">Transmembrane helix</keyword>
<accession>A0ABT1CYC8</accession>
<dbReference type="PROSITE" id="PS50109">
    <property type="entry name" value="HIS_KIN"/>
    <property type="match status" value="1"/>
</dbReference>
<dbReference type="SUPFAM" id="SSF47384">
    <property type="entry name" value="Homodimeric domain of signal transducing histidine kinase"/>
    <property type="match status" value="1"/>
</dbReference>
<dbReference type="Proteomes" id="UP001523392">
    <property type="component" value="Unassembled WGS sequence"/>
</dbReference>
<dbReference type="PROSITE" id="PS50110">
    <property type="entry name" value="RESPONSE_REGULATORY"/>
    <property type="match status" value="1"/>
</dbReference>
<comment type="caution">
    <text evidence="9">The sequence shown here is derived from an EMBL/GenBank/DDBJ whole genome shotgun (WGS) entry which is preliminary data.</text>
</comment>
<keyword evidence="10" id="KW-1185">Reference proteome</keyword>
<dbReference type="PANTHER" id="PTHR43065:SF42">
    <property type="entry name" value="TWO-COMPONENT SENSOR PPRA"/>
    <property type="match status" value="1"/>
</dbReference>
<keyword evidence="6" id="KW-0472">Membrane</keyword>
<dbReference type="SMART" id="SM00387">
    <property type="entry name" value="HATPase_c"/>
    <property type="match status" value="1"/>
</dbReference>
<dbReference type="Gene3D" id="3.40.50.2300">
    <property type="match status" value="1"/>
</dbReference>
<dbReference type="SMART" id="SM00388">
    <property type="entry name" value="HisKA"/>
    <property type="match status" value="1"/>
</dbReference>
<dbReference type="SMART" id="SM00448">
    <property type="entry name" value="REC"/>
    <property type="match status" value="1"/>
</dbReference>
<reference evidence="9 10" key="1">
    <citation type="submission" date="2021-12" db="EMBL/GenBank/DDBJ databases">
        <title>Siccirubricoccus leaddurans sp. nov., a high concentration Zn2+ tolerance bacterium.</title>
        <authorList>
            <person name="Cao Y."/>
        </authorList>
    </citation>
    <scope>NUCLEOTIDE SEQUENCE [LARGE SCALE GENOMIC DNA]</scope>
    <source>
        <strain evidence="9 10">KC 17139</strain>
    </source>
</reference>
<feature type="domain" description="Response regulatory" evidence="8">
    <location>
        <begin position="662"/>
        <end position="779"/>
    </location>
</feature>
<dbReference type="InterPro" id="IPR003594">
    <property type="entry name" value="HATPase_dom"/>
</dbReference>
<evidence type="ECO:0000256" key="4">
    <source>
        <dbReference type="PROSITE-ProRule" id="PRU00169"/>
    </source>
</evidence>
<dbReference type="InterPro" id="IPR036097">
    <property type="entry name" value="HisK_dim/P_sf"/>
</dbReference>
<dbReference type="InterPro" id="IPR011006">
    <property type="entry name" value="CheY-like_superfamily"/>
</dbReference>
<keyword evidence="6" id="KW-0812">Transmembrane</keyword>
<dbReference type="Gene3D" id="3.30.450.20">
    <property type="entry name" value="PAS domain"/>
    <property type="match status" value="1"/>
</dbReference>